<proteinExistence type="predicted"/>
<dbReference type="Proteomes" id="UP001145742">
    <property type="component" value="Unassembled WGS sequence"/>
</dbReference>
<comment type="caution">
    <text evidence="2">The sequence shown here is derived from an EMBL/GenBank/DDBJ whole genome shotgun (WGS) entry which is preliminary data.</text>
</comment>
<feature type="region of interest" description="Disordered" evidence="1">
    <location>
        <begin position="90"/>
        <end position="110"/>
    </location>
</feature>
<dbReference type="PANTHER" id="PTHR33395:SF22">
    <property type="entry name" value="REVERSE TRANSCRIPTASE DOMAIN-CONTAINING PROTEIN"/>
    <property type="match status" value="1"/>
</dbReference>
<sequence>MTDQGRLSALNWRTMTVKMISSVNPETLQDLLFQLDPCKSVGLDGTHPRILKELADVITKPLLMISEYSWESGEALADCQLANVQIFKKSKKQDPRNRRPVSLTSMSVKL</sequence>
<dbReference type="PANTHER" id="PTHR33395">
    <property type="entry name" value="TRANSCRIPTASE, PUTATIVE-RELATED-RELATED"/>
    <property type="match status" value="1"/>
</dbReference>
<accession>A0ABQ9D4F5</accession>
<keyword evidence="2" id="KW-0808">Transferase</keyword>
<evidence type="ECO:0000313" key="3">
    <source>
        <dbReference type="Proteomes" id="UP001145742"/>
    </source>
</evidence>
<dbReference type="GO" id="GO:0003964">
    <property type="term" value="F:RNA-directed DNA polymerase activity"/>
    <property type="evidence" value="ECO:0007669"/>
    <property type="project" value="UniProtKB-KW"/>
</dbReference>
<keyword evidence="3" id="KW-1185">Reference proteome</keyword>
<dbReference type="EMBL" id="WHWB01034033">
    <property type="protein sequence ID" value="KAJ7414762.1"/>
    <property type="molecule type" value="Genomic_DNA"/>
</dbReference>
<gene>
    <name evidence="2" type="ORF">WISP_81829</name>
</gene>
<reference evidence="2" key="1">
    <citation type="submission" date="2019-10" db="EMBL/GenBank/DDBJ databases">
        <authorList>
            <person name="Soares A.E.R."/>
            <person name="Aleixo A."/>
            <person name="Schneider P."/>
            <person name="Miyaki C.Y."/>
            <person name="Schneider M.P."/>
            <person name="Mello C."/>
            <person name="Vasconcelos A.T.R."/>
        </authorList>
    </citation>
    <scope>NUCLEOTIDE SEQUENCE</scope>
    <source>
        <tissue evidence="2">Muscle</tissue>
    </source>
</reference>
<keyword evidence="2" id="KW-0695">RNA-directed DNA polymerase</keyword>
<organism evidence="2 3">
    <name type="scientific">Willisornis vidua</name>
    <name type="common">Xingu scale-backed antbird</name>
    <dbReference type="NCBI Taxonomy" id="1566151"/>
    <lineage>
        <taxon>Eukaryota</taxon>
        <taxon>Metazoa</taxon>
        <taxon>Chordata</taxon>
        <taxon>Craniata</taxon>
        <taxon>Vertebrata</taxon>
        <taxon>Euteleostomi</taxon>
        <taxon>Archelosauria</taxon>
        <taxon>Archosauria</taxon>
        <taxon>Dinosauria</taxon>
        <taxon>Saurischia</taxon>
        <taxon>Theropoda</taxon>
        <taxon>Coelurosauria</taxon>
        <taxon>Aves</taxon>
        <taxon>Neognathae</taxon>
        <taxon>Neoaves</taxon>
        <taxon>Telluraves</taxon>
        <taxon>Australaves</taxon>
        <taxon>Passeriformes</taxon>
        <taxon>Thamnophilidae</taxon>
        <taxon>Willisornis</taxon>
    </lineage>
</organism>
<evidence type="ECO:0000313" key="2">
    <source>
        <dbReference type="EMBL" id="KAJ7414762.1"/>
    </source>
</evidence>
<keyword evidence="2" id="KW-0548">Nucleotidyltransferase</keyword>
<protein>
    <submittedName>
        <fullName evidence="2">RNA-directed DNA polymerase from mobile element jockey</fullName>
    </submittedName>
</protein>
<name>A0ABQ9D4F5_9PASS</name>
<evidence type="ECO:0000256" key="1">
    <source>
        <dbReference type="SAM" id="MobiDB-lite"/>
    </source>
</evidence>